<sequence>MNISAQFLHLGDVAYFPRHHGYDLISSARWLNLIRAERRLIPVVFDIRAVKVPLKGMPLIACVAMLQSMLWAAGYQFVNLIPVWFSTEEDSSIPESELQEAIEKLYQMVGIKLAAWYVAVGLMSCFERSDFDP</sequence>
<protein>
    <submittedName>
        <fullName evidence="1">Uncharacterized protein</fullName>
    </submittedName>
</protein>
<gene>
    <name evidence="1" type="ORF">PHMEG_00035401</name>
</gene>
<dbReference type="EMBL" id="NBNE01013859">
    <property type="protein sequence ID" value="OWY94775.1"/>
    <property type="molecule type" value="Genomic_DNA"/>
</dbReference>
<comment type="caution">
    <text evidence="1">The sequence shown here is derived from an EMBL/GenBank/DDBJ whole genome shotgun (WGS) entry which is preliminary data.</text>
</comment>
<name>A0A225UP30_9STRA</name>
<evidence type="ECO:0000313" key="2">
    <source>
        <dbReference type="Proteomes" id="UP000198211"/>
    </source>
</evidence>
<accession>A0A225UP30</accession>
<keyword evidence="2" id="KW-1185">Reference proteome</keyword>
<dbReference type="AlphaFoldDB" id="A0A225UP30"/>
<proteinExistence type="predicted"/>
<dbReference type="OrthoDB" id="10535960at2759"/>
<organism evidence="1 2">
    <name type="scientific">Phytophthora megakarya</name>
    <dbReference type="NCBI Taxonomy" id="4795"/>
    <lineage>
        <taxon>Eukaryota</taxon>
        <taxon>Sar</taxon>
        <taxon>Stramenopiles</taxon>
        <taxon>Oomycota</taxon>
        <taxon>Peronosporomycetes</taxon>
        <taxon>Peronosporales</taxon>
        <taxon>Peronosporaceae</taxon>
        <taxon>Phytophthora</taxon>
    </lineage>
</organism>
<reference evidence="2" key="1">
    <citation type="submission" date="2017-03" db="EMBL/GenBank/DDBJ databases">
        <title>Phytopthora megakarya and P. palmivora, two closely related causual agents of cacao black pod achieved similar genome size and gene model numbers by different mechanisms.</title>
        <authorList>
            <person name="Ali S."/>
            <person name="Shao J."/>
            <person name="Larry D.J."/>
            <person name="Kronmiller B."/>
            <person name="Shen D."/>
            <person name="Strem M.D."/>
            <person name="Melnick R.L."/>
            <person name="Guiltinan M.J."/>
            <person name="Tyler B.M."/>
            <person name="Meinhardt L.W."/>
            <person name="Bailey B.A."/>
        </authorList>
    </citation>
    <scope>NUCLEOTIDE SEQUENCE [LARGE SCALE GENOMIC DNA]</scope>
    <source>
        <strain evidence="2">zdho120</strain>
    </source>
</reference>
<evidence type="ECO:0000313" key="1">
    <source>
        <dbReference type="EMBL" id="OWY94775.1"/>
    </source>
</evidence>
<dbReference type="Proteomes" id="UP000198211">
    <property type="component" value="Unassembled WGS sequence"/>
</dbReference>